<protein>
    <submittedName>
        <fullName evidence="1">SH3 and PX domain-containing protein 2A</fullName>
    </submittedName>
</protein>
<comment type="caution">
    <text evidence="1">The sequence shown here is derived from an EMBL/GenBank/DDBJ whole genome shotgun (WGS) entry which is preliminary data.</text>
</comment>
<sequence>MFLCAAELWARGSYFYMASHLGICREPRLLCSDWLGIGDKLAYRADASSEPMILEQYVVVSNYEKQENSEISLQAGEIVDVIEKNESACIPI</sequence>
<dbReference type="Proteomes" id="UP000827872">
    <property type="component" value="Linkage Group LG08"/>
</dbReference>
<evidence type="ECO:0000313" key="1">
    <source>
        <dbReference type="EMBL" id="KAH8001972.1"/>
    </source>
</evidence>
<organism evidence="1 2">
    <name type="scientific">Sphaerodactylus townsendi</name>
    <dbReference type="NCBI Taxonomy" id="933632"/>
    <lineage>
        <taxon>Eukaryota</taxon>
        <taxon>Metazoa</taxon>
        <taxon>Chordata</taxon>
        <taxon>Craniata</taxon>
        <taxon>Vertebrata</taxon>
        <taxon>Euteleostomi</taxon>
        <taxon>Lepidosauria</taxon>
        <taxon>Squamata</taxon>
        <taxon>Bifurcata</taxon>
        <taxon>Gekkota</taxon>
        <taxon>Sphaerodactylidae</taxon>
        <taxon>Sphaerodactylus</taxon>
    </lineage>
</organism>
<reference evidence="1" key="1">
    <citation type="submission" date="2021-08" db="EMBL/GenBank/DDBJ databases">
        <title>The first chromosome-level gecko genome reveals the dynamic sex chromosomes of Neotropical dwarf geckos (Sphaerodactylidae: Sphaerodactylus).</title>
        <authorList>
            <person name="Pinto B.J."/>
            <person name="Keating S.E."/>
            <person name="Gamble T."/>
        </authorList>
    </citation>
    <scope>NUCLEOTIDE SEQUENCE</scope>
    <source>
        <strain evidence="1">TG3544</strain>
    </source>
</reference>
<gene>
    <name evidence="1" type="primary">SH3PXD2A_1</name>
    <name evidence="1" type="ORF">K3G42_019486</name>
</gene>
<evidence type="ECO:0000313" key="2">
    <source>
        <dbReference type="Proteomes" id="UP000827872"/>
    </source>
</evidence>
<dbReference type="EMBL" id="CM037621">
    <property type="protein sequence ID" value="KAH8001972.1"/>
    <property type="molecule type" value="Genomic_DNA"/>
</dbReference>
<name>A0ACB8F970_9SAUR</name>
<proteinExistence type="predicted"/>
<accession>A0ACB8F970</accession>
<keyword evidence="2" id="KW-1185">Reference proteome</keyword>